<protein>
    <submittedName>
        <fullName evidence="1">Uncharacterized protein</fullName>
    </submittedName>
</protein>
<accession>A0A6A4TJ95</accession>
<dbReference type="AlphaFoldDB" id="A0A6A4TJ95"/>
<organism evidence="1 2">
    <name type="scientific">Scophthalmus maximus</name>
    <name type="common">Turbot</name>
    <name type="synonym">Psetta maxima</name>
    <dbReference type="NCBI Taxonomy" id="52904"/>
    <lineage>
        <taxon>Eukaryota</taxon>
        <taxon>Metazoa</taxon>
        <taxon>Chordata</taxon>
        <taxon>Craniata</taxon>
        <taxon>Vertebrata</taxon>
        <taxon>Euteleostomi</taxon>
        <taxon>Actinopterygii</taxon>
        <taxon>Neopterygii</taxon>
        <taxon>Teleostei</taxon>
        <taxon>Neoteleostei</taxon>
        <taxon>Acanthomorphata</taxon>
        <taxon>Carangaria</taxon>
        <taxon>Pleuronectiformes</taxon>
        <taxon>Pleuronectoidei</taxon>
        <taxon>Scophthalmidae</taxon>
        <taxon>Scophthalmus</taxon>
    </lineage>
</organism>
<name>A0A6A4TJ95_SCOMX</name>
<gene>
    <name evidence="1" type="ORF">F2P81_001239</name>
</gene>
<comment type="caution">
    <text evidence="1">The sequence shown here is derived from an EMBL/GenBank/DDBJ whole genome shotgun (WGS) entry which is preliminary data.</text>
</comment>
<reference evidence="1 2" key="1">
    <citation type="submission" date="2019-06" db="EMBL/GenBank/DDBJ databases">
        <title>Draft genomes of female and male turbot (Scophthalmus maximus).</title>
        <authorList>
            <person name="Xu H."/>
            <person name="Xu X.-W."/>
            <person name="Shao C."/>
            <person name="Chen S."/>
        </authorList>
    </citation>
    <scope>NUCLEOTIDE SEQUENCE [LARGE SCALE GENOMIC DNA]</scope>
    <source>
        <strain evidence="1">Ysfricsl-2016a</strain>
        <tissue evidence="1">Blood</tissue>
    </source>
</reference>
<evidence type="ECO:0000313" key="1">
    <source>
        <dbReference type="EMBL" id="KAF0047606.1"/>
    </source>
</evidence>
<evidence type="ECO:0000313" key="2">
    <source>
        <dbReference type="Proteomes" id="UP000438429"/>
    </source>
</evidence>
<sequence length="240" mass="26827">MLPPIAKAMPRPTVVDELDNAAATIVTVYDTDSVTAPCISCLSRRFVSSHSAVKNLNHLVRFNSPEADSVSRGSNLRLDVPGLFCSAQRRDQRRDNKRAERAAFEWSVVYEVTITTALKCFKKSFEPSWFTMESKVVPYSPFARSSHVRVGQSGTRRGEVSTRRQAEESIKSARGCKPINQKKKEKKRLFLVYLRFLDTIQQSKAGQTTVWSDTTNGAASSVYRVSQSLSFSPPVVGEEK</sequence>
<dbReference type="EMBL" id="VEVO01000001">
    <property type="protein sequence ID" value="KAF0047606.1"/>
    <property type="molecule type" value="Genomic_DNA"/>
</dbReference>
<proteinExistence type="predicted"/>
<dbReference type="Proteomes" id="UP000438429">
    <property type="component" value="Unassembled WGS sequence"/>
</dbReference>